<sequence length="331" mass="36172">MRHSPQQQGVKGPSQQLKMRDSSINMSALVAFWVTALLYGMNVIVFACAIRVLYYRGVIGFNRVIFAAATMQFILATGFNITCLLQLIKGFITEGNTPDGPLLYFRNAGSLEHVIQEGLYFTNSIIGDGILIWRLHILWRHNWLISGPFILLLCGAAICSYMGLSYQARFSPTVLESLGNWLLSMLSLSLSTQLGATLLIAYRIWADTAWGTKYTMMVFWIIIESGALYGFTTAIFLGLHLANAHASAIPGAALGQICAIIPTSIIVRVGLAKSSAMTSFPSFRVSGTCAQDSSQGTKYGRNDTVQLKSTHRITTTENTFVGSEGDDEGLV</sequence>
<protein>
    <submittedName>
        <fullName evidence="2">Uncharacterized protein</fullName>
    </submittedName>
</protein>
<dbReference type="AlphaFoldDB" id="A0AAD7EJQ0"/>
<proteinExistence type="predicted"/>
<evidence type="ECO:0000313" key="3">
    <source>
        <dbReference type="Proteomes" id="UP001218218"/>
    </source>
</evidence>
<reference evidence="2" key="1">
    <citation type="submission" date="2023-03" db="EMBL/GenBank/DDBJ databases">
        <title>Massive genome expansion in bonnet fungi (Mycena s.s.) driven by repeated elements and novel gene families across ecological guilds.</title>
        <authorList>
            <consortium name="Lawrence Berkeley National Laboratory"/>
            <person name="Harder C.B."/>
            <person name="Miyauchi S."/>
            <person name="Viragh M."/>
            <person name="Kuo A."/>
            <person name="Thoen E."/>
            <person name="Andreopoulos B."/>
            <person name="Lu D."/>
            <person name="Skrede I."/>
            <person name="Drula E."/>
            <person name="Henrissat B."/>
            <person name="Morin E."/>
            <person name="Kohler A."/>
            <person name="Barry K."/>
            <person name="LaButti K."/>
            <person name="Morin E."/>
            <person name="Salamov A."/>
            <person name="Lipzen A."/>
            <person name="Mereny Z."/>
            <person name="Hegedus B."/>
            <person name="Baldrian P."/>
            <person name="Stursova M."/>
            <person name="Weitz H."/>
            <person name="Taylor A."/>
            <person name="Grigoriev I.V."/>
            <person name="Nagy L.G."/>
            <person name="Martin F."/>
            <person name="Kauserud H."/>
        </authorList>
    </citation>
    <scope>NUCLEOTIDE SEQUENCE</scope>
    <source>
        <strain evidence="2">CBHHK002</strain>
    </source>
</reference>
<comment type="caution">
    <text evidence="2">The sequence shown here is derived from an EMBL/GenBank/DDBJ whole genome shotgun (WGS) entry which is preliminary data.</text>
</comment>
<keyword evidence="1" id="KW-1133">Transmembrane helix</keyword>
<name>A0AAD7EJQ0_9AGAR</name>
<feature type="transmembrane region" description="Helical" evidence="1">
    <location>
        <begin position="143"/>
        <end position="164"/>
    </location>
</feature>
<evidence type="ECO:0000313" key="2">
    <source>
        <dbReference type="EMBL" id="KAJ7328996.1"/>
    </source>
</evidence>
<keyword evidence="1" id="KW-0472">Membrane</keyword>
<keyword evidence="1" id="KW-0812">Transmembrane</keyword>
<keyword evidence="3" id="KW-1185">Reference proteome</keyword>
<feature type="transmembrane region" description="Helical" evidence="1">
    <location>
        <begin position="217"/>
        <end position="242"/>
    </location>
</feature>
<feature type="transmembrane region" description="Helical" evidence="1">
    <location>
        <begin position="248"/>
        <end position="271"/>
    </location>
</feature>
<feature type="transmembrane region" description="Helical" evidence="1">
    <location>
        <begin position="65"/>
        <end position="88"/>
    </location>
</feature>
<organism evidence="2 3">
    <name type="scientific">Mycena albidolilacea</name>
    <dbReference type="NCBI Taxonomy" id="1033008"/>
    <lineage>
        <taxon>Eukaryota</taxon>
        <taxon>Fungi</taxon>
        <taxon>Dikarya</taxon>
        <taxon>Basidiomycota</taxon>
        <taxon>Agaricomycotina</taxon>
        <taxon>Agaricomycetes</taxon>
        <taxon>Agaricomycetidae</taxon>
        <taxon>Agaricales</taxon>
        <taxon>Marasmiineae</taxon>
        <taxon>Mycenaceae</taxon>
        <taxon>Mycena</taxon>
    </lineage>
</organism>
<evidence type="ECO:0000256" key="1">
    <source>
        <dbReference type="SAM" id="Phobius"/>
    </source>
</evidence>
<accession>A0AAD7EJQ0</accession>
<gene>
    <name evidence="2" type="ORF">DFH08DRAFT_883655</name>
</gene>
<feature type="transmembrane region" description="Helical" evidence="1">
    <location>
        <begin position="28"/>
        <end position="53"/>
    </location>
</feature>
<dbReference type="EMBL" id="JARIHO010000038">
    <property type="protein sequence ID" value="KAJ7328996.1"/>
    <property type="molecule type" value="Genomic_DNA"/>
</dbReference>
<dbReference type="Proteomes" id="UP001218218">
    <property type="component" value="Unassembled WGS sequence"/>
</dbReference>
<feature type="transmembrane region" description="Helical" evidence="1">
    <location>
        <begin position="184"/>
        <end position="205"/>
    </location>
</feature>